<comment type="catalytic activity">
    <reaction evidence="12">
        <text>O-phospho-L-seryl-[protein] + H2O = L-seryl-[protein] + phosphate</text>
        <dbReference type="Rhea" id="RHEA:20629"/>
        <dbReference type="Rhea" id="RHEA-COMP:9863"/>
        <dbReference type="Rhea" id="RHEA-COMP:11604"/>
        <dbReference type="ChEBI" id="CHEBI:15377"/>
        <dbReference type="ChEBI" id="CHEBI:29999"/>
        <dbReference type="ChEBI" id="CHEBI:43474"/>
        <dbReference type="ChEBI" id="CHEBI:83421"/>
        <dbReference type="EC" id="3.1.3.16"/>
    </reaction>
</comment>
<dbReference type="PROSITE" id="PS01032">
    <property type="entry name" value="PPM_1"/>
    <property type="match status" value="1"/>
</dbReference>
<feature type="compositionally biased region" description="Low complexity" evidence="15">
    <location>
        <begin position="14"/>
        <end position="26"/>
    </location>
</feature>
<evidence type="ECO:0000256" key="2">
    <source>
        <dbReference type="ARBA" id="ARBA00001946"/>
    </source>
</evidence>
<feature type="region of interest" description="Disordered" evidence="15">
    <location>
        <begin position="920"/>
        <end position="1000"/>
    </location>
</feature>
<comment type="subcellular location">
    <subcellularLocation>
        <location evidence="3">Membrane</location>
        <topology evidence="3">Peripheral membrane protein</topology>
    </subcellularLocation>
</comment>
<evidence type="ECO:0000256" key="9">
    <source>
        <dbReference type="ARBA" id="ARBA00022912"/>
    </source>
</evidence>
<evidence type="ECO:0000256" key="12">
    <source>
        <dbReference type="ARBA" id="ARBA00047761"/>
    </source>
</evidence>
<dbReference type="Pfam" id="PF00481">
    <property type="entry name" value="PP2C"/>
    <property type="match status" value="1"/>
</dbReference>
<dbReference type="InterPro" id="IPR001932">
    <property type="entry name" value="PPM-type_phosphatase-like_dom"/>
</dbReference>
<dbReference type="PROSITE" id="PS51746">
    <property type="entry name" value="PPM_2"/>
    <property type="match status" value="1"/>
</dbReference>
<feature type="compositionally biased region" description="Polar residues" evidence="15">
    <location>
        <begin position="922"/>
        <end position="959"/>
    </location>
</feature>
<evidence type="ECO:0000256" key="15">
    <source>
        <dbReference type="SAM" id="MobiDB-lite"/>
    </source>
</evidence>
<feature type="compositionally biased region" description="Polar residues" evidence="15">
    <location>
        <begin position="975"/>
        <end position="1000"/>
    </location>
</feature>
<feature type="compositionally biased region" description="Polar residues" evidence="15">
    <location>
        <begin position="1"/>
        <end position="13"/>
    </location>
</feature>
<evidence type="ECO:0000313" key="17">
    <source>
        <dbReference type="EMBL" id="CDW82605.1"/>
    </source>
</evidence>
<keyword evidence="9 14" id="KW-0904">Protein phosphatase</keyword>
<dbReference type="GO" id="GO:0004722">
    <property type="term" value="F:protein serine/threonine phosphatase activity"/>
    <property type="evidence" value="ECO:0007669"/>
    <property type="project" value="UniProtKB-EC"/>
</dbReference>
<feature type="compositionally biased region" description="Polar residues" evidence="15">
    <location>
        <begin position="27"/>
        <end position="37"/>
    </location>
</feature>
<feature type="compositionally biased region" description="Polar residues" evidence="15">
    <location>
        <begin position="768"/>
        <end position="785"/>
    </location>
</feature>
<keyword evidence="18" id="KW-1185">Reference proteome</keyword>
<keyword evidence="7 14" id="KW-0378">Hydrolase</keyword>
<organism evidence="17 18">
    <name type="scientific">Stylonychia lemnae</name>
    <name type="common">Ciliate</name>
    <dbReference type="NCBI Taxonomy" id="5949"/>
    <lineage>
        <taxon>Eukaryota</taxon>
        <taxon>Sar</taxon>
        <taxon>Alveolata</taxon>
        <taxon>Ciliophora</taxon>
        <taxon>Intramacronucleata</taxon>
        <taxon>Spirotrichea</taxon>
        <taxon>Stichotrichia</taxon>
        <taxon>Sporadotrichida</taxon>
        <taxon>Oxytrichidae</taxon>
        <taxon>Stylonychinae</taxon>
        <taxon>Stylonychia</taxon>
    </lineage>
</organism>
<feature type="region of interest" description="Disordered" evidence="15">
    <location>
        <begin position="749"/>
        <end position="906"/>
    </location>
</feature>
<dbReference type="SMART" id="SM00332">
    <property type="entry name" value="PP2Cc"/>
    <property type="match status" value="1"/>
</dbReference>
<evidence type="ECO:0000256" key="4">
    <source>
        <dbReference type="ARBA" id="ARBA00006702"/>
    </source>
</evidence>
<evidence type="ECO:0000256" key="14">
    <source>
        <dbReference type="RuleBase" id="RU003465"/>
    </source>
</evidence>
<feature type="region of interest" description="Disordered" evidence="15">
    <location>
        <begin position="266"/>
        <end position="295"/>
    </location>
</feature>
<protein>
    <recommendedName>
        <fullName evidence="5">protein-serine/threonine phosphatase</fullName>
        <ecNumber evidence="5">3.1.3.16</ecNumber>
    </recommendedName>
</protein>
<name>A0A078AJP9_STYLE</name>
<feature type="region of interest" description="Disordered" evidence="15">
    <location>
        <begin position="1"/>
        <end position="37"/>
    </location>
</feature>
<comment type="cofactor">
    <cofactor evidence="2">
        <name>Mg(2+)</name>
        <dbReference type="ChEBI" id="CHEBI:18420"/>
    </cofactor>
</comment>
<feature type="compositionally biased region" description="Polar residues" evidence="15">
    <location>
        <begin position="794"/>
        <end position="803"/>
    </location>
</feature>
<feature type="compositionally biased region" description="Polar residues" evidence="15">
    <location>
        <begin position="162"/>
        <end position="171"/>
    </location>
</feature>
<reference evidence="17 18" key="1">
    <citation type="submission" date="2014-06" db="EMBL/GenBank/DDBJ databases">
        <authorList>
            <person name="Swart Estienne"/>
        </authorList>
    </citation>
    <scope>NUCLEOTIDE SEQUENCE [LARGE SCALE GENOMIC DNA]</scope>
    <source>
        <strain evidence="17 18">130c</strain>
    </source>
</reference>
<evidence type="ECO:0000313" key="18">
    <source>
        <dbReference type="Proteomes" id="UP000039865"/>
    </source>
</evidence>
<dbReference type="InterPro" id="IPR036457">
    <property type="entry name" value="PPM-type-like_dom_sf"/>
</dbReference>
<comment type="catalytic activity">
    <reaction evidence="13">
        <text>O-phospho-L-threonyl-[protein] + H2O = L-threonyl-[protein] + phosphate</text>
        <dbReference type="Rhea" id="RHEA:47004"/>
        <dbReference type="Rhea" id="RHEA-COMP:11060"/>
        <dbReference type="Rhea" id="RHEA-COMP:11605"/>
        <dbReference type="ChEBI" id="CHEBI:15377"/>
        <dbReference type="ChEBI" id="CHEBI:30013"/>
        <dbReference type="ChEBI" id="CHEBI:43474"/>
        <dbReference type="ChEBI" id="CHEBI:61977"/>
        <dbReference type="EC" id="3.1.3.16"/>
    </reaction>
</comment>
<keyword evidence="6" id="KW-0479">Metal-binding</keyword>
<feature type="domain" description="PPM-type phosphatase" evidence="16">
    <location>
        <begin position="389"/>
        <end position="699"/>
    </location>
</feature>
<sequence length="1150" mass="127226">MSHSLNSHPLRNKSSNNQPNINNIPQAQSSNNQSLIGGSNTQNLFKVLKKSQIDTTTGGGFALANALTGTQLRTNSRNNNNMQAMTANPQISSQNNTMFPSSYEFNSGIMENSGGSPIEMQMLKRNNNTIHRIKVQRVILEEIQYLKKILMVQSIGKDQANAANPIQQKQESGVFPPMSSGNNGQSQIKQNGISRNQIYKQSLSDSVNQKLVKGLSPKASLEQQQQLQGNQNFSPNKNHRAISQITSQKSGSGGNGESQFTEIPILQQSSSGSGNLRSAKGSLSRTRNNNQNLNKADLLGNQRPQFYTMKNNGGNSANQTSNLGITQQSPHNFSGRFNNSSTLKGLQQQQQQNVNQQNNMGQEYDPTTQFMQSYDAAKFATKRNGVVVSYAANTHQGIIRNYNEDRVSIILNIIQPKFKETKTWPRCSFFGVYDGHGGAACADYLRDQLHQLIVKDPYFPQNPKKAIENAFIEAERAFMEFADQQAVLETGQIDRSGSCAIIALIVGDICYVANVGDSRAVMSVDGGEKILLLSKDHKPESDDETKRIEENGGRIYQNSNYIPDISPQGKGQMQLIVGPHRVFPGRLSVSRTIGDIEAKEPKYGGNPNVVIPTPDIKCFKIRNNYDFIIIACDGVFEKLNNLDCVQAVWQASKINPKSQSNQHDDRSIHEKCGHSIDRILQTSAFRRTFDNITAVMIAFENFENIAGQSIASEGQADSQPQIYHIDNEKQHMPFNRLETVVEEEYIQSEEVDQMLTEPVLTHEKSKGSTRNQNDSDSKQNYQQSNDSKEDYQFDINSNSNQDGLSKPGISSLRKKSAENIQSRGNGAANGNNGNRRQSASSPSHSRDSNAQQQSISNLNLNNNNNGQNNTSTSKSAVRMSFQVQSQNSQLPQPRLSNSTLVSDQNQQLKDRVQDQLFGMARGSNTNTTGNAQLGSSNGLRNNKSSSLGRRDQTQNARIVSNSSEQQASSNNNSQKIQRSGVSDKGYSSTSRNDNRNISLNPQQLPLTQSLVSGVQPLIANFHLDNSQQRQNIIHQNTLSNKASRNQHLKQYQSLNSALNNQINPNLTSQVLPIGGNSNEFEFNRTQQVTSSHVGTKANNVISNNNTQSSVGGQNTSGKNWFSNTQQLTGISQLHKHYEKKQTKTKDKNVL</sequence>
<feature type="region of interest" description="Disordered" evidence="15">
    <location>
        <begin position="1101"/>
        <end position="1121"/>
    </location>
</feature>
<evidence type="ECO:0000259" key="16">
    <source>
        <dbReference type="PROSITE" id="PS51746"/>
    </source>
</evidence>
<comment type="similarity">
    <text evidence="4 14">Belongs to the PP2C family.</text>
</comment>
<evidence type="ECO:0000256" key="3">
    <source>
        <dbReference type="ARBA" id="ARBA00004170"/>
    </source>
</evidence>
<evidence type="ECO:0000256" key="10">
    <source>
        <dbReference type="ARBA" id="ARBA00023136"/>
    </source>
</evidence>
<feature type="compositionally biased region" description="Low complexity" evidence="15">
    <location>
        <begin position="960"/>
        <end position="974"/>
    </location>
</feature>
<dbReference type="Proteomes" id="UP000039865">
    <property type="component" value="Unassembled WGS sequence"/>
</dbReference>
<evidence type="ECO:0000256" key="13">
    <source>
        <dbReference type="ARBA" id="ARBA00048336"/>
    </source>
</evidence>
<keyword evidence="8" id="KW-0460">Magnesium</keyword>
<accession>A0A078AJP9</accession>
<dbReference type="PANTHER" id="PTHR13832">
    <property type="entry name" value="PROTEIN PHOSPHATASE 2C"/>
    <property type="match status" value="1"/>
</dbReference>
<dbReference type="OrthoDB" id="10264738at2759"/>
<dbReference type="Gene3D" id="3.60.40.10">
    <property type="entry name" value="PPM-type phosphatase domain"/>
    <property type="match status" value="1"/>
</dbReference>
<feature type="compositionally biased region" description="Low complexity" evidence="15">
    <location>
        <begin position="821"/>
        <end position="841"/>
    </location>
</feature>
<gene>
    <name evidence="17" type="primary">Contig7362.g7875</name>
    <name evidence="17" type="ORF">STYLEM_11638</name>
</gene>
<dbReference type="SUPFAM" id="SSF81606">
    <property type="entry name" value="PP2C-like"/>
    <property type="match status" value="1"/>
</dbReference>
<feature type="compositionally biased region" description="Polar residues" evidence="15">
    <location>
        <begin position="881"/>
        <end position="906"/>
    </location>
</feature>
<evidence type="ECO:0000256" key="1">
    <source>
        <dbReference type="ARBA" id="ARBA00001936"/>
    </source>
</evidence>
<dbReference type="AlphaFoldDB" id="A0A078AJP9"/>
<feature type="region of interest" description="Disordered" evidence="15">
    <location>
        <begin position="215"/>
        <end position="237"/>
    </location>
</feature>
<keyword evidence="10" id="KW-0472">Membrane</keyword>
<dbReference type="CDD" id="cd00143">
    <property type="entry name" value="PP2Cc"/>
    <property type="match status" value="1"/>
</dbReference>
<evidence type="ECO:0000256" key="8">
    <source>
        <dbReference type="ARBA" id="ARBA00022842"/>
    </source>
</evidence>
<evidence type="ECO:0000256" key="6">
    <source>
        <dbReference type="ARBA" id="ARBA00022723"/>
    </source>
</evidence>
<comment type="cofactor">
    <cofactor evidence="1">
        <name>Mn(2+)</name>
        <dbReference type="ChEBI" id="CHEBI:29035"/>
    </cofactor>
</comment>
<proteinExistence type="inferred from homology"/>
<feature type="compositionally biased region" description="Low complexity" evidence="15">
    <location>
        <begin position="848"/>
        <end position="875"/>
    </location>
</feature>
<feature type="compositionally biased region" description="Low complexity" evidence="15">
    <location>
        <begin position="223"/>
        <end position="232"/>
    </location>
</feature>
<dbReference type="GO" id="GO:0046872">
    <property type="term" value="F:metal ion binding"/>
    <property type="evidence" value="ECO:0007669"/>
    <property type="project" value="UniProtKB-KW"/>
</dbReference>
<dbReference type="InParanoid" id="A0A078AJP9"/>
<dbReference type="InterPro" id="IPR000222">
    <property type="entry name" value="PP2C_BS"/>
</dbReference>
<dbReference type="GO" id="GO:0016020">
    <property type="term" value="C:membrane"/>
    <property type="evidence" value="ECO:0007669"/>
    <property type="project" value="UniProtKB-SubCell"/>
</dbReference>
<evidence type="ECO:0000256" key="5">
    <source>
        <dbReference type="ARBA" id="ARBA00013081"/>
    </source>
</evidence>
<feature type="compositionally biased region" description="Polar residues" evidence="15">
    <location>
        <begin position="266"/>
        <end position="294"/>
    </location>
</feature>
<dbReference type="EC" id="3.1.3.16" evidence="5"/>
<dbReference type="InterPro" id="IPR015655">
    <property type="entry name" value="PP2C"/>
</dbReference>
<evidence type="ECO:0000256" key="11">
    <source>
        <dbReference type="ARBA" id="ARBA00023211"/>
    </source>
</evidence>
<dbReference type="EMBL" id="CCKQ01011066">
    <property type="protein sequence ID" value="CDW82605.1"/>
    <property type="molecule type" value="Genomic_DNA"/>
</dbReference>
<evidence type="ECO:0000256" key="7">
    <source>
        <dbReference type="ARBA" id="ARBA00022801"/>
    </source>
</evidence>
<dbReference type="PANTHER" id="PTHR13832:SF803">
    <property type="entry name" value="PROTEIN PHOSPHATASE 1G"/>
    <property type="match status" value="1"/>
</dbReference>
<feature type="region of interest" description="Disordered" evidence="15">
    <location>
        <begin position="162"/>
        <end position="188"/>
    </location>
</feature>
<keyword evidence="11" id="KW-0464">Manganese</keyword>
<feature type="compositionally biased region" description="Polar residues" evidence="15">
    <location>
        <begin position="179"/>
        <end position="188"/>
    </location>
</feature>